<keyword evidence="10" id="KW-1185">Reference proteome</keyword>
<evidence type="ECO:0000313" key="9">
    <source>
        <dbReference type="EMBL" id="KFD21597.1"/>
    </source>
</evidence>
<protein>
    <recommendedName>
        <fullName evidence="8">Polysaccharide chain length determinant N-terminal domain-containing protein</fullName>
    </recommendedName>
</protein>
<evidence type="ECO:0000256" key="7">
    <source>
        <dbReference type="SAM" id="Phobius"/>
    </source>
</evidence>
<dbReference type="OrthoDB" id="9775724at2"/>
<dbReference type="InterPro" id="IPR050445">
    <property type="entry name" value="Bact_polysacc_biosynth/exp"/>
</dbReference>
<evidence type="ECO:0000256" key="2">
    <source>
        <dbReference type="ARBA" id="ARBA00022475"/>
    </source>
</evidence>
<dbReference type="eggNOG" id="COG3765">
    <property type="taxonomic scope" value="Bacteria"/>
</dbReference>
<evidence type="ECO:0000256" key="5">
    <source>
        <dbReference type="ARBA" id="ARBA00023136"/>
    </source>
</evidence>
<reference evidence="9 10" key="1">
    <citation type="submission" date="2014-05" db="EMBL/GenBank/DDBJ databases">
        <title>ATOL: Assembling a taxonomically balanced genome-scale reconstruction of the evolutionary history of the Enterobacteriaceae.</title>
        <authorList>
            <person name="Plunkett G.III."/>
            <person name="Neeno-Eckwall E.C."/>
            <person name="Glasner J.D."/>
            <person name="Perna N.T."/>
        </authorList>
    </citation>
    <scope>NUCLEOTIDE SEQUENCE [LARGE SCALE GENOMIC DNA]</scope>
    <source>
        <strain evidence="9 10">ATCC 33301</strain>
    </source>
</reference>
<dbReference type="Pfam" id="PF02706">
    <property type="entry name" value="Wzz"/>
    <property type="match status" value="1"/>
</dbReference>
<comment type="subcellular location">
    <subcellularLocation>
        <location evidence="1">Cell membrane</location>
        <topology evidence="1">Multi-pass membrane protein</topology>
    </subcellularLocation>
</comment>
<keyword evidence="4 7" id="KW-1133">Transmembrane helix</keyword>
<dbReference type="PANTHER" id="PTHR32309">
    <property type="entry name" value="TYROSINE-PROTEIN KINASE"/>
    <property type="match status" value="1"/>
</dbReference>
<keyword evidence="3 7" id="KW-0812">Transmembrane</keyword>
<feature type="region of interest" description="Disordered" evidence="6">
    <location>
        <begin position="202"/>
        <end position="225"/>
    </location>
</feature>
<keyword evidence="5 7" id="KW-0472">Membrane</keyword>
<keyword evidence="2" id="KW-1003">Cell membrane</keyword>
<gene>
    <name evidence="9" type="ORF">GTPT_0788</name>
</gene>
<feature type="domain" description="Polysaccharide chain length determinant N-terminal" evidence="8">
    <location>
        <begin position="7"/>
        <end position="66"/>
    </location>
</feature>
<dbReference type="PANTHER" id="PTHR32309:SF16">
    <property type="entry name" value="ECA POLYSACCHARIDE CHAIN LENGTH MODULATION PROTEIN"/>
    <property type="match status" value="1"/>
</dbReference>
<dbReference type="Proteomes" id="UP000028602">
    <property type="component" value="Unassembled WGS sequence"/>
</dbReference>
<accession>A0A085JMA1</accession>
<organism evidence="9 10">
    <name type="scientific">Tatumella ptyseos ATCC 33301</name>
    <dbReference type="NCBI Taxonomy" id="1005995"/>
    <lineage>
        <taxon>Bacteria</taxon>
        <taxon>Pseudomonadati</taxon>
        <taxon>Pseudomonadota</taxon>
        <taxon>Gammaproteobacteria</taxon>
        <taxon>Enterobacterales</taxon>
        <taxon>Erwiniaceae</taxon>
        <taxon>Tatumella</taxon>
    </lineage>
</organism>
<dbReference type="GO" id="GO:0004713">
    <property type="term" value="F:protein tyrosine kinase activity"/>
    <property type="evidence" value="ECO:0007669"/>
    <property type="project" value="TreeGrafter"/>
</dbReference>
<evidence type="ECO:0000256" key="6">
    <source>
        <dbReference type="SAM" id="MobiDB-lite"/>
    </source>
</evidence>
<dbReference type="GO" id="GO:0005886">
    <property type="term" value="C:plasma membrane"/>
    <property type="evidence" value="ECO:0007669"/>
    <property type="project" value="UniProtKB-SubCell"/>
</dbReference>
<dbReference type="Gene3D" id="3.30.1890.10">
    <property type="entry name" value="FepE-like"/>
    <property type="match status" value="1"/>
</dbReference>
<dbReference type="SUPFAM" id="SSF160355">
    <property type="entry name" value="Bacterial polysaccharide co-polymerase-like"/>
    <property type="match status" value="1"/>
</dbReference>
<comment type="caution">
    <text evidence="9">The sequence shown here is derived from an EMBL/GenBank/DDBJ whole genome shotgun (WGS) entry which is preliminary data.</text>
</comment>
<sequence>MTSSVENELDIALLFRRLWRGKILITGMALAGVLLAAGYAHWARQVWSSTAIVDRPQLSQLAVYYDQRQLLTLLEGDNSSALNASAVCDEVYQEFLLQLSSWDSRRDFWRRSDYFLDKVKAHPDRQARILDRLISDIRFQPADAARGTHDTVVLLADNAAASSRLLSDYVRFASQRAVNVLNSNLREEWQSQWRANQIRSVKSPAAADTRTPPASSVSPVTPLGAEPRLSEDIRTWRYLRSPEPPVSRESPRLMLLMVLWGVTGAIAGAIIAISRRQVT</sequence>
<dbReference type="AlphaFoldDB" id="A0A085JMA1"/>
<feature type="compositionally biased region" description="Low complexity" evidence="6">
    <location>
        <begin position="211"/>
        <end position="222"/>
    </location>
</feature>
<name>A0A085JMA1_9GAMM</name>
<feature type="transmembrane region" description="Helical" evidence="7">
    <location>
        <begin position="23"/>
        <end position="42"/>
    </location>
</feature>
<evidence type="ECO:0000256" key="4">
    <source>
        <dbReference type="ARBA" id="ARBA00022989"/>
    </source>
</evidence>
<feature type="transmembrane region" description="Helical" evidence="7">
    <location>
        <begin position="253"/>
        <end position="273"/>
    </location>
</feature>
<proteinExistence type="predicted"/>
<evidence type="ECO:0000313" key="10">
    <source>
        <dbReference type="Proteomes" id="UP000028602"/>
    </source>
</evidence>
<dbReference type="InterPro" id="IPR003856">
    <property type="entry name" value="LPS_length_determ_N"/>
</dbReference>
<evidence type="ECO:0000259" key="8">
    <source>
        <dbReference type="Pfam" id="PF02706"/>
    </source>
</evidence>
<dbReference type="EMBL" id="JMPR01000014">
    <property type="protein sequence ID" value="KFD21597.1"/>
    <property type="molecule type" value="Genomic_DNA"/>
</dbReference>
<evidence type="ECO:0000256" key="3">
    <source>
        <dbReference type="ARBA" id="ARBA00022692"/>
    </source>
</evidence>
<dbReference type="RefSeq" id="WP_025904149.1">
    <property type="nucleotide sequence ID" value="NZ_ATMJ01000079.1"/>
</dbReference>
<evidence type="ECO:0000256" key="1">
    <source>
        <dbReference type="ARBA" id="ARBA00004651"/>
    </source>
</evidence>